<gene>
    <name evidence="5" type="ORF">D8I30_04650</name>
</gene>
<dbReference type="InterPro" id="IPR012338">
    <property type="entry name" value="Beta-lactam/transpept-like"/>
</dbReference>
<dbReference type="Proteomes" id="UP000276984">
    <property type="component" value="Chromosome"/>
</dbReference>
<proteinExistence type="predicted"/>
<evidence type="ECO:0000313" key="5">
    <source>
        <dbReference type="EMBL" id="AYG94551.1"/>
    </source>
</evidence>
<dbReference type="EMBL" id="CP032707">
    <property type="protein sequence ID" value="AYG94551.1"/>
    <property type="molecule type" value="Genomic_DNA"/>
</dbReference>
<dbReference type="AlphaFoldDB" id="A0A494REG4"/>
<evidence type="ECO:0000256" key="2">
    <source>
        <dbReference type="ARBA" id="ARBA00023136"/>
    </source>
</evidence>
<evidence type="ECO:0000256" key="3">
    <source>
        <dbReference type="SAM" id="SignalP"/>
    </source>
</evidence>
<protein>
    <submittedName>
        <fullName evidence="5">Class A beta-lactamase-related serine hydrolase</fullName>
    </submittedName>
</protein>
<dbReference type="OrthoDB" id="5377431at2"/>
<comment type="subcellular location">
    <subcellularLocation>
        <location evidence="1">Membrane</location>
    </subcellularLocation>
</comment>
<accession>A0A494REG4</accession>
<keyword evidence="2" id="KW-0472">Membrane</keyword>
<dbReference type="GO" id="GO:0016020">
    <property type="term" value="C:membrane"/>
    <property type="evidence" value="ECO:0007669"/>
    <property type="project" value="UniProtKB-SubCell"/>
</dbReference>
<feature type="domain" description="Beta-lactamase-related" evidence="4">
    <location>
        <begin position="41"/>
        <end position="365"/>
    </location>
</feature>
<evidence type="ECO:0000256" key="1">
    <source>
        <dbReference type="ARBA" id="ARBA00004370"/>
    </source>
</evidence>
<organism evidence="5 6">
    <name type="scientific">Brevundimonas naejangsanensis</name>
    <dbReference type="NCBI Taxonomy" id="588932"/>
    <lineage>
        <taxon>Bacteria</taxon>
        <taxon>Pseudomonadati</taxon>
        <taxon>Pseudomonadota</taxon>
        <taxon>Alphaproteobacteria</taxon>
        <taxon>Caulobacterales</taxon>
        <taxon>Caulobacteraceae</taxon>
        <taxon>Brevundimonas</taxon>
    </lineage>
</organism>
<feature type="chain" id="PRO_5019783261" evidence="3">
    <location>
        <begin position="31"/>
        <end position="375"/>
    </location>
</feature>
<evidence type="ECO:0000313" key="6">
    <source>
        <dbReference type="Proteomes" id="UP000276984"/>
    </source>
</evidence>
<sequence>MEIPMFAQRAFLAVAAAAVLALAPLSSVRAAEPADLSPRLAPLLAGTDVPGLATLTIRDGVVAGQGVAGVRDLKSRVPATTDDVWHLGSDGKAITATAIARLVEQGVLSWETPLEALLPELAASMRPQYRQATLLDLLSHLSGLPDIIGLEETLAFYDDPRPVMEQRRAYAAVAVTQAPAVEPRTTQSYSNGGYILAAAAAERATGKSIEQLTAELVLQPLGMTTAAFGPTVAGQPLGHEDGRPLTGPRADNPTVLAPAGELHMSLQDWARFVLDQMEGEDGRGRLLSVESYRLLHTARDGKVAGLGWGTPAAFGGKPGRYLTHVGSNGYWHAVVVARLDNRSAILTVVNSGDGTQAETVNRAVLRALAGEVLGD</sequence>
<dbReference type="Gene3D" id="3.40.710.10">
    <property type="entry name" value="DD-peptidase/beta-lactamase superfamily"/>
    <property type="match status" value="1"/>
</dbReference>
<evidence type="ECO:0000259" key="4">
    <source>
        <dbReference type="Pfam" id="PF00144"/>
    </source>
</evidence>
<keyword evidence="3" id="KW-0732">Signal</keyword>
<keyword evidence="5" id="KW-0378">Hydrolase</keyword>
<dbReference type="SUPFAM" id="SSF56601">
    <property type="entry name" value="beta-lactamase/transpeptidase-like"/>
    <property type="match status" value="1"/>
</dbReference>
<dbReference type="GO" id="GO:0016787">
    <property type="term" value="F:hydrolase activity"/>
    <property type="evidence" value="ECO:0007669"/>
    <property type="project" value="UniProtKB-KW"/>
</dbReference>
<dbReference type="InterPro" id="IPR050491">
    <property type="entry name" value="AmpC-like"/>
</dbReference>
<reference evidence="5 6" key="1">
    <citation type="submission" date="2018-10" db="EMBL/GenBank/DDBJ databases">
        <title>Complete genome sequence of Brevundimonas naejangsanensis BRV3.</title>
        <authorList>
            <person name="Berrios L."/>
            <person name="Ely B."/>
        </authorList>
    </citation>
    <scope>NUCLEOTIDE SEQUENCE [LARGE SCALE GENOMIC DNA]</scope>
    <source>
        <strain evidence="5 6">BRV3</strain>
    </source>
</reference>
<dbReference type="Pfam" id="PF00144">
    <property type="entry name" value="Beta-lactamase"/>
    <property type="match status" value="1"/>
</dbReference>
<dbReference type="InterPro" id="IPR001466">
    <property type="entry name" value="Beta-lactam-related"/>
</dbReference>
<keyword evidence="6" id="KW-1185">Reference proteome</keyword>
<name>A0A494REG4_9CAUL</name>
<feature type="signal peptide" evidence="3">
    <location>
        <begin position="1"/>
        <end position="30"/>
    </location>
</feature>
<dbReference type="PANTHER" id="PTHR46825">
    <property type="entry name" value="D-ALANYL-D-ALANINE-CARBOXYPEPTIDASE/ENDOPEPTIDASE AMPH"/>
    <property type="match status" value="1"/>
</dbReference>
<dbReference type="PANTHER" id="PTHR46825:SF11">
    <property type="entry name" value="PENICILLIN-BINDING PROTEIN 4"/>
    <property type="match status" value="1"/>
</dbReference>